<comment type="caution">
    <text evidence="1">The sequence shown here is derived from an EMBL/GenBank/DDBJ whole genome shotgun (WGS) entry which is preliminary data.</text>
</comment>
<dbReference type="EMBL" id="CBKE010000205">
    <property type="protein sequence ID" value="CDF05087.1"/>
    <property type="molecule type" value="Genomic_DNA"/>
</dbReference>
<protein>
    <submittedName>
        <fullName evidence="1">Uncharacterized protein</fullName>
    </submittedName>
</protein>
<dbReference type="AlphaFoldDB" id="R7MYZ1"/>
<organism evidence="1 2">
    <name type="scientific">Megasphaera elsdenii CAG:570</name>
    <dbReference type="NCBI Taxonomy" id="1263087"/>
    <lineage>
        <taxon>Bacteria</taxon>
        <taxon>Bacillati</taxon>
        <taxon>Bacillota</taxon>
        <taxon>Negativicutes</taxon>
        <taxon>Veillonellales</taxon>
        <taxon>Veillonellaceae</taxon>
        <taxon>Megasphaera</taxon>
    </lineage>
</organism>
<proteinExistence type="predicted"/>
<name>R7MYZ1_MEGEL</name>
<accession>R7MYZ1</accession>
<sequence>MVDAFDRLNVVDLRDAHGDGPGFVEDDRVDIGQVFDVVAALDEDSLVGCHADGGRDGRCRRQFQAAREVDEQEIEDALPVLGRPVDDGCADEGDRNQEIGHLIGKVLDRCPAGLGFFDEVDDLGQGRIGADLLDADDQVARFDDAAGIDRRFFLLDGRVRFARNGRLVDGGIAADDAAVDTDLFAQVDGDEVAPLQRFDGDLAFMAVFDEPDVALV</sequence>
<dbReference type="AntiFam" id="ANF00076">
    <property type="entry name" value="Shadow ORF (opposite copA)"/>
</dbReference>
<dbReference type="Proteomes" id="UP000017908">
    <property type="component" value="Unassembled WGS sequence"/>
</dbReference>
<reference evidence="1" key="1">
    <citation type="submission" date="2012-11" db="EMBL/GenBank/DDBJ databases">
        <title>Dependencies among metagenomic species, viruses, plasmids and units of genetic variation.</title>
        <authorList>
            <person name="Nielsen H.B."/>
            <person name="Almeida M."/>
            <person name="Juncker A.S."/>
            <person name="Rasmussen S."/>
            <person name="Li J."/>
            <person name="Sunagawa S."/>
            <person name="Plichta D."/>
            <person name="Gautier L."/>
            <person name="Le Chatelier E."/>
            <person name="Peletier E."/>
            <person name="Bonde I."/>
            <person name="Nielsen T."/>
            <person name="Manichanh C."/>
            <person name="Arumugam M."/>
            <person name="Batto J."/>
            <person name="Santos M.B.Q.D."/>
            <person name="Blom N."/>
            <person name="Borruel N."/>
            <person name="Burgdorf K.S."/>
            <person name="Boumezbeur F."/>
            <person name="Casellas F."/>
            <person name="Dore J."/>
            <person name="Guarner F."/>
            <person name="Hansen T."/>
            <person name="Hildebrand F."/>
            <person name="Kaas R.S."/>
            <person name="Kennedy S."/>
            <person name="Kristiansen K."/>
            <person name="Kultima J.R."/>
            <person name="Leonard P."/>
            <person name="Levenez F."/>
            <person name="Lund O."/>
            <person name="Moumen B."/>
            <person name="Le Paslier D."/>
            <person name="Pons N."/>
            <person name="Pedersen O."/>
            <person name="Prifti E."/>
            <person name="Qin J."/>
            <person name="Raes J."/>
            <person name="Tap J."/>
            <person name="Tims S."/>
            <person name="Ussery D.W."/>
            <person name="Yamada T."/>
            <person name="MetaHit consortium"/>
            <person name="Renault P."/>
            <person name="Sicheritz-Ponten T."/>
            <person name="Bork P."/>
            <person name="Wang J."/>
            <person name="Brunak S."/>
            <person name="Ehrlich S.D."/>
        </authorList>
    </citation>
    <scope>NUCLEOTIDE SEQUENCE [LARGE SCALE GENOMIC DNA]</scope>
</reference>
<evidence type="ECO:0000313" key="1">
    <source>
        <dbReference type="EMBL" id="CDF05087.1"/>
    </source>
</evidence>
<evidence type="ECO:0000313" key="2">
    <source>
        <dbReference type="Proteomes" id="UP000017908"/>
    </source>
</evidence>
<gene>
    <name evidence="1" type="ORF">BN715_01376</name>
</gene>